<evidence type="ECO:0000313" key="3">
    <source>
        <dbReference type="EMBL" id="KAJ6437912.1"/>
    </source>
</evidence>
<dbReference type="Pfam" id="PF11951">
    <property type="entry name" value="Fungal_trans_2"/>
    <property type="match status" value="1"/>
</dbReference>
<organism evidence="3 4">
    <name type="scientific">Purpureocillium lavendulum</name>
    <dbReference type="NCBI Taxonomy" id="1247861"/>
    <lineage>
        <taxon>Eukaryota</taxon>
        <taxon>Fungi</taxon>
        <taxon>Dikarya</taxon>
        <taxon>Ascomycota</taxon>
        <taxon>Pezizomycotina</taxon>
        <taxon>Sordariomycetes</taxon>
        <taxon>Hypocreomycetidae</taxon>
        <taxon>Hypocreales</taxon>
        <taxon>Ophiocordycipitaceae</taxon>
        <taxon>Purpureocillium</taxon>
    </lineage>
</organism>
<comment type="subcellular location">
    <subcellularLocation>
        <location evidence="1">Nucleus</location>
    </subcellularLocation>
</comment>
<dbReference type="InterPro" id="IPR021858">
    <property type="entry name" value="Fun_TF"/>
</dbReference>
<dbReference type="GO" id="GO:0005634">
    <property type="term" value="C:nucleus"/>
    <property type="evidence" value="ECO:0007669"/>
    <property type="project" value="UniProtKB-SubCell"/>
</dbReference>
<name>A0AB34FHD0_9HYPO</name>
<keyword evidence="2" id="KW-0539">Nucleus</keyword>
<evidence type="ECO:0000256" key="2">
    <source>
        <dbReference type="ARBA" id="ARBA00023242"/>
    </source>
</evidence>
<keyword evidence="4" id="KW-1185">Reference proteome</keyword>
<sequence length="305" mass="34114">MTKTRLRAKTGCFTCTLLPSSSDEMLTANQVGDAKSNAARRETIMSQLLSLRPPMRMANRAPRLGHSPFESSIEAELIYHFLNHYFPTILLPTCNKTQFKRSQSEVLAMMLQCESVKHAVLACCASNKSIIQNDNRYQPIALQYYYNAVQDLNQSLVHFQPARKGPGYCLLTTVIFLYVHDLWSVDGSADPRKHVIGAIKLLDLLSKDGTVPIPLTKGMNRCIVESVLYQAFFLSIRQPFAPDFHIDPQFITRAEGLLAPENTQDWSFAATSPVLGVPTSLYRLIVNMVNFQNSPAQQSSAALSR</sequence>
<dbReference type="Proteomes" id="UP001163105">
    <property type="component" value="Unassembled WGS sequence"/>
</dbReference>
<dbReference type="EMBL" id="JAQHRD010000009">
    <property type="protein sequence ID" value="KAJ6437912.1"/>
    <property type="molecule type" value="Genomic_DNA"/>
</dbReference>
<protein>
    <submittedName>
        <fullName evidence="3">Alkaline phosphatase H</fullName>
    </submittedName>
</protein>
<reference evidence="3" key="1">
    <citation type="submission" date="2023-01" db="EMBL/GenBank/DDBJ databases">
        <title>The growth and conidiation of Purpureocillium lavendulum are regulated by nitrogen source and histone H3K14 acetylation.</title>
        <authorList>
            <person name="Tang P."/>
            <person name="Han J."/>
            <person name="Zhang C."/>
            <person name="Tang P."/>
            <person name="Qi F."/>
            <person name="Zhang K."/>
            <person name="Liang L."/>
        </authorList>
    </citation>
    <scope>NUCLEOTIDE SEQUENCE</scope>
    <source>
        <strain evidence="3">YMF1.00683</strain>
    </source>
</reference>
<proteinExistence type="predicted"/>
<dbReference type="PANTHER" id="PTHR37534">
    <property type="entry name" value="TRANSCRIPTIONAL ACTIVATOR PROTEIN UGA3"/>
    <property type="match status" value="1"/>
</dbReference>
<evidence type="ECO:0000313" key="4">
    <source>
        <dbReference type="Proteomes" id="UP001163105"/>
    </source>
</evidence>
<dbReference type="PANTHER" id="PTHR37534:SF46">
    <property type="entry name" value="ZN(II)2CYS6 TRANSCRIPTION FACTOR (EUROFUNG)"/>
    <property type="match status" value="1"/>
</dbReference>
<comment type="caution">
    <text evidence="3">The sequence shown here is derived from an EMBL/GenBank/DDBJ whole genome shotgun (WGS) entry which is preliminary data.</text>
</comment>
<evidence type="ECO:0000256" key="1">
    <source>
        <dbReference type="ARBA" id="ARBA00004123"/>
    </source>
</evidence>
<gene>
    <name evidence="3" type="ORF">O9K51_09334</name>
</gene>
<dbReference type="AlphaFoldDB" id="A0AB34FHD0"/>
<accession>A0AB34FHD0</accession>